<organism evidence="1 2">
    <name type="scientific">Paludisphaera borealis</name>
    <dbReference type="NCBI Taxonomy" id="1387353"/>
    <lineage>
        <taxon>Bacteria</taxon>
        <taxon>Pseudomonadati</taxon>
        <taxon>Planctomycetota</taxon>
        <taxon>Planctomycetia</taxon>
        <taxon>Isosphaerales</taxon>
        <taxon>Isosphaeraceae</taxon>
        <taxon>Paludisphaera</taxon>
    </lineage>
</organism>
<proteinExistence type="predicted"/>
<dbReference type="STRING" id="1387353.BSF38_04856"/>
<gene>
    <name evidence="1" type="ORF">BSF38_04856</name>
</gene>
<dbReference type="OrthoDB" id="247651at2"/>
<name>A0A1U7CWH0_9BACT</name>
<reference evidence="2" key="1">
    <citation type="submission" date="2016-12" db="EMBL/GenBank/DDBJ databases">
        <title>Comparative genomics of four Isosphaeraceae planctomycetes: a common pool of plasmids and glycoside hydrolase genes.</title>
        <authorList>
            <person name="Ivanova A."/>
        </authorList>
    </citation>
    <scope>NUCLEOTIDE SEQUENCE [LARGE SCALE GENOMIC DNA]</scope>
    <source>
        <strain evidence="2">PX4</strain>
    </source>
</reference>
<accession>A0A1U7CWH0</accession>
<dbReference type="RefSeq" id="WP_145952303.1">
    <property type="nucleotide sequence ID" value="NZ_CP019082.1"/>
</dbReference>
<dbReference type="Proteomes" id="UP000186309">
    <property type="component" value="Chromosome"/>
</dbReference>
<evidence type="ECO:0000313" key="2">
    <source>
        <dbReference type="Proteomes" id="UP000186309"/>
    </source>
</evidence>
<keyword evidence="2" id="KW-1185">Reference proteome</keyword>
<protein>
    <submittedName>
        <fullName evidence="1">Uncharacterized protein</fullName>
    </submittedName>
</protein>
<dbReference type="KEGG" id="pbor:BSF38_04856"/>
<dbReference type="EMBL" id="CP019082">
    <property type="protein sequence ID" value="APW63292.1"/>
    <property type="molecule type" value="Genomic_DNA"/>
</dbReference>
<sequence length="624" mass="67033">MNANRAAQTGLGTIGTAAVALAAAWLVVQGPSRAAADEPKRVERLEQEGGPPLEGRLLLDPRAGFRFQASSEPATSSRPVEAGRVIDFADREPSASSIPPLFQARIGESARISGMLRRVAENGLQISVPWQAQAIELRRPGVQSLVQRIGEARVLVDSFDKLDGATWAVGGTPEIVADAGPAPADRALRLPPGGASIERRFEEALGAGRIDLTFRDDGKIHPDQQWTLVLTLREPTGPANIRIVLGWSEDSLAVESPAGPALAVQRLARAEGWRRLAVRFDADRTEIAVDGKELAHGKGPPGPLESIRIASSGPPSENAGPGGIIGEIQVARFAQPPSSLEIDPTQDEARLVVGDQLFGAIRQGDSDRVEMTVDDRPVVLDWSDLAGVFLRRTPAEGAPVQGALARVEWRVSAGDPTRDFDFAEGAVSALSDSTLTLATPFAGTLQIPRDRLIRLRVLEPGWRLVIDPASHHLGNEIEPRLDPPLPEGSVLERSFELPNGLDGPKFLALDVILVVGETPGLPFSDFVRRGELKTFVEINGVRFDYLNRFVHTANETPERIRIPIRADLLKPGKNQLRIVQTGLAKLPTEYDDLGILGVAVEVADPNGRPGVEELPKEPVAAPTP</sequence>
<dbReference type="AlphaFoldDB" id="A0A1U7CWH0"/>
<evidence type="ECO:0000313" key="1">
    <source>
        <dbReference type="EMBL" id="APW63292.1"/>
    </source>
</evidence>